<keyword evidence="1" id="KW-1133">Transmembrane helix</keyword>
<dbReference type="AlphaFoldDB" id="A0A6J7XVL8"/>
<reference evidence="2" key="1">
    <citation type="submission" date="2020-05" db="EMBL/GenBank/DDBJ databases">
        <authorList>
            <person name="Chiriac C."/>
            <person name="Salcher M."/>
            <person name="Ghai R."/>
            <person name="Kavagutti S V."/>
        </authorList>
    </citation>
    <scope>NUCLEOTIDE SEQUENCE</scope>
</reference>
<evidence type="ECO:0000256" key="1">
    <source>
        <dbReference type="SAM" id="Phobius"/>
    </source>
</evidence>
<proteinExistence type="predicted"/>
<protein>
    <submittedName>
        <fullName evidence="2">Unannotated protein</fullName>
    </submittedName>
</protein>
<keyword evidence="1" id="KW-0812">Transmembrane</keyword>
<feature type="transmembrane region" description="Helical" evidence="1">
    <location>
        <begin position="12"/>
        <end position="31"/>
    </location>
</feature>
<evidence type="ECO:0000313" key="2">
    <source>
        <dbReference type="EMBL" id="CAB5240901.1"/>
    </source>
</evidence>
<organism evidence="2">
    <name type="scientific">freshwater metagenome</name>
    <dbReference type="NCBI Taxonomy" id="449393"/>
    <lineage>
        <taxon>unclassified sequences</taxon>
        <taxon>metagenomes</taxon>
        <taxon>ecological metagenomes</taxon>
    </lineage>
</organism>
<gene>
    <name evidence="2" type="ORF">UFOPK3554_01120</name>
</gene>
<name>A0A6J7XVL8_9ZZZZ</name>
<accession>A0A6J7XVL8</accession>
<dbReference type="EMBL" id="CAFBSG010000020">
    <property type="protein sequence ID" value="CAB5240901.1"/>
    <property type="molecule type" value="Genomic_DNA"/>
</dbReference>
<sequence>MKSFSKARKSRGWIALIATLIGLSFGGYTYVHRAITEQVYVTNCGTVDFKPDSILKYCGDGAVGIGEITWDSWSASGARGIGKYFVNNCLPNCAEGTWDYQKVEIALSRVKTIQSKEVLTYIKVVSFDSALLPEILQTADEWSLEMAG</sequence>
<keyword evidence="1" id="KW-0472">Membrane</keyword>